<protein>
    <recommendedName>
        <fullName evidence="2">non-specific serine/threonine protein kinase</fullName>
        <ecNumber evidence="2">2.7.11.1</ecNumber>
    </recommendedName>
</protein>
<evidence type="ECO:0000259" key="12">
    <source>
        <dbReference type="Pfam" id="PF07714"/>
    </source>
</evidence>
<comment type="caution">
    <text evidence="13">The sequence shown here is derived from an EMBL/GenBank/DDBJ whole genome shotgun (WGS) entry which is preliminary data.</text>
</comment>
<evidence type="ECO:0000256" key="1">
    <source>
        <dbReference type="ARBA" id="ARBA00004162"/>
    </source>
</evidence>
<dbReference type="InterPro" id="IPR047117">
    <property type="entry name" value="PERK1-13-like"/>
</dbReference>
<evidence type="ECO:0000256" key="10">
    <source>
        <dbReference type="ARBA" id="ARBA00047899"/>
    </source>
</evidence>
<dbReference type="GO" id="GO:0005886">
    <property type="term" value="C:plasma membrane"/>
    <property type="evidence" value="ECO:0007669"/>
    <property type="project" value="UniProtKB-SubCell"/>
</dbReference>
<keyword evidence="8" id="KW-1133">Transmembrane helix</keyword>
<evidence type="ECO:0000256" key="6">
    <source>
        <dbReference type="ARBA" id="ARBA00022741"/>
    </source>
</evidence>
<feature type="domain" description="Serine-threonine/tyrosine-protein kinase catalytic" evidence="12">
    <location>
        <begin position="110"/>
        <end position="176"/>
    </location>
</feature>
<proteinExistence type="predicted"/>
<keyword evidence="14" id="KW-1185">Reference proteome</keyword>
<dbReference type="InterPro" id="IPR001245">
    <property type="entry name" value="Ser-Thr/Tyr_kinase_cat_dom"/>
</dbReference>
<keyword evidence="9" id="KW-0472">Membrane</keyword>
<name>A0AA88UK28_9ASTE</name>
<evidence type="ECO:0000256" key="8">
    <source>
        <dbReference type="ARBA" id="ARBA00022989"/>
    </source>
</evidence>
<dbReference type="GO" id="GO:0005524">
    <property type="term" value="F:ATP binding"/>
    <property type="evidence" value="ECO:0007669"/>
    <property type="project" value="UniProtKB-KW"/>
</dbReference>
<evidence type="ECO:0000256" key="4">
    <source>
        <dbReference type="ARBA" id="ARBA00022679"/>
    </source>
</evidence>
<evidence type="ECO:0000313" key="13">
    <source>
        <dbReference type="EMBL" id="KAK2988020.1"/>
    </source>
</evidence>
<dbReference type="Proteomes" id="UP001187471">
    <property type="component" value="Unassembled WGS sequence"/>
</dbReference>
<organism evidence="13 14">
    <name type="scientific">Escallonia rubra</name>
    <dbReference type="NCBI Taxonomy" id="112253"/>
    <lineage>
        <taxon>Eukaryota</taxon>
        <taxon>Viridiplantae</taxon>
        <taxon>Streptophyta</taxon>
        <taxon>Embryophyta</taxon>
        <taxon>Tracheophyta</taxon>
        <taxon>Spermatophyta</taxon>
        <taxon>Magnoliopsida</taxon>
        <taxon>eudicotyledons</taxon>
        <taxon>Gunneridae</taxon>
        <taxon>Pentapetalae</taxon>
        <taxon>asterids</taxon>
        <taxon>campanulids</taxon>
        <taxon>Escalloniales</taxon>
        <taxon>Escalloniaceae</taxon>
        <taxon>Escallonia</taxon>
    </lineage>
</organism>
<dbReference type="EC" id="2.7.11.1" evidence="2"/>
<evidence type="ECO:0000256" key="2">
    <source>
        <dbReference type="ARBA" id="ARBA00012513"/>
    </source>
</evidence>
<keyword evidence="6" id="KW-0547">Nucleotide-binding</keyword>
<dbReference type="PANTHER" id="PTHR47982:SF70">
    <property type="entry name" value="PROTEIN KINASE SUPERFAMILY PROTEIN"/>
    <property type="match status" value="1"/>
</dbReference>
<evidence type="ECO:0000313" key="14">
    <source>
        <dbReference type="Proteomes" id="UP001187471"/>
    </source>
</evidence>
<evidence type="ECO:0000256" key="3">
    <source>
        <dbReference type="ARBA" id="ARBA00022527"/>
    </source>
</evidence>
<keyword evidence="3" id="KW-0418">Kinase</keyword>
<dbReference type="EMBL" id="JAVXUO010000922">
    <property type="protein sequence ID" value="KAK2988020.1"/>
    <property type="molecule type" value="Genomic_DNA"/>
</dbReference>
<accession>A0AA88UK28</accession>
<evidence type="ECO:0000256" key="9">
    <source>
        <dbReference type="ARBA" id="ARBA00023136"/>
    </source>
</evidence>
<reference evidence="13" key="1">
    <citation type="submission" date="2022-12" db="EMBL/GenBank/DDBJ databases">
        <title>Draft genome assemblies for two species of Escallonia (Escalloniales).</title>
        <authorList>
            <person name="Chanderbali A."/>
            <person name="Dervinis C."/>
            <person name="Anghel I."/>
            <person name="Soltis D."/>
            <person name="Soltis P."/>
            <person name="Zapata F."/>
        </authorList>
    </citation>
    <scope>NUCLEOTIDE SEQUENCE</scope>
    <source>
        <strain evidence="13">UCBG92.1500</strain>
        <tissue evidence="13">Leaf</tissue>
    </source>
</reference>
<dbReference type="GO" id="GO:0004674">
    <property type="term" value="F:protein serine/threonine kinase activity"/>
    <property type="evidence" value="ECO:0007669"/>
    <property type="project" value="UniProtKB-KW"/>
</dbReference>
<evidence type="ECO:0000256" key="7">
    <source>
        <dbReference type="ARBA" id="ARBA00022840"/>
    </source>
</evidence>
<dbReference type="PANTHER" id="PTHR47982">
    <property type="entry name" value="PROLINE-RICH RECEPTOR-LIKE PROTEIN KINASE PERK4"/>
    <property type="match status" value="1"/>
</dbReference>
<evidence type="ECO:0000256" key="11">
    <source>
        <dbReference type="ARBA" id="ARBA00048679"/>
    </source>
</evidence>
<keyword evidence="4" id="KW-0808">Transferase</keyword>
<gene>
    <name evidence="13" type="ORF">RJ640_011283</name>
</gene>
<comment type="catalytic activity">
    <reaction evidence="10">
        <text>L-threonyl-[protein] + ATP = O-phospho-L-threonyl-[protein] + ADP + H(+)</text>
        <dbReference type="Rhea" id="RHEA:46608"/>
        <dbReference type="Rhea" id="RHEA-COMP:11060"/>
        <dbReference type="Rhea" id="RHEA-COMP:11605"/>
        <dbReference type="ChEBI" id="CHEBI:15378"/>
        <dbReference type="ChEBI" id="CHEBI:30013"/>
        <dbReference type="ChEBI" id="CHEBI:30616"/>
        <dbReference type="ChEBI" id="CHEBI:61977"/>
        <dbReference type="ChEBI" id="CHEBI:456216"/>
        <dbReference type="EC" id="2.7.11.1"/>
    </reaction>
</comment>
<comment type="subcellular location">
    <subcellularLocation>
        <location evidence="1">Cell membrane</location>
        <topology evidence="1">Single-pass membrane protein</topology>
    </subcellularLocation>
</comment>
<keyword evidence="7" id="KW-0067">ATP-binding</keyword>
<comment type="catalytic activity">
    <reaction evidence="11">
        <text>L-seryl-[protein] + ATP = O-phospho-L-seryl-[protein] + ADP + H(+)</text>
        <dbReference type="Rhea" id="RHEA:17989"/>
        <dbReference type="Rhea" id="RHEA-COMP:9863"/>
        <dbReference type="Rhea" id="RHEA-COMP:11604"/>
        <dbReference type="ChEBI" id="CHEBI:15378"/>
        <dbReference type="ChEBI" id="CHEBI:29999"/>
        <dbReference type="ChEBI" id="CHEBI:30616"/>
        <dbReference type="ChEBI" id="CHEBI:83421"/>
        <dbReference type="ChEBI" id="CHEBI:456216"/>
        <dbReference type="EC" id="2.7.11.1"/>
    </reaction>
</comment>
<evidence type="ECO:0000256" key="5">
    <source>
        <dbReference type="ARBA" id="ARBA00022692"/>
    </source>
</evidence>
<keyword evidence="5" id="KW-0812">Transmembrane</keyword>
<dbReference type="AlphaFoldDB" id="A0AA88UK28"/>
<dbReference type="SUPFAM" id="SSF56112">
    <property type="entry name" value="Protein kinase-like (PK-like)"/>
    <property type="match status" value="1"/>
</dbReference>
<dbReference type="Gene3D" id="3.30.200.20">
    <property type="entry name" value="Phosphorylase Kinase, domain 1"/>
    <property type="match status" value="1"/>
</dbReference>
<dbReference type="InterPro" id="IPR011009">
    <property type="entry name" value="Kinase-like_dom_sf"/>
</dbReference>
<dbReference type="Pfam" id="PF07714">
    <property type="entry name" value="PK_Tyr_Ser-Thr"/>
    <property type="match status" value="1"/>
</dbReference>
<keyword evidence="3" id="KW-0723">Serine/threonine-protein kinase</keyword>
<sequence length="204" mass="22203">MNTSSATLDKELAKLDSSSSTTEPRITISNNGFQVINVRGFSPFFSGHAHSCLSLLSIMVLLRKIEVFDLIWDSVVRVVRKVWSRLVGGCMGGRALPTGDVNGVQVLGHHGRGASATVYRGTLRDETTVAVKRWNSVSGWGLKAFRSEIGVLSRSRHRYVVSLIGYCDDCELALVHRMLHLIPPSLAAAAITTQSHLLPIPSPP</sequence>